<dbReference type="CDD" id="cd02014">
    <property type="entry name" value="TPP_POX"/>
    <property type="match status" value="1"/>
</dbReference>
<dbReference type="KEGG" id="shal:SHALO_1660"/>
<dbReference type="AlphaFoldDB" id="A0A1D7TKA8"/>
<evidence type="ECO:0000256" key="4">
    <source>
        <dbReference type="RuleBase" id="RU362132"/>
    </source>
</evidence>
<comment type="cofactor">
    <cofactor evidence="3">
        <name>FAD</name>
        <dbReference type="ChEBI" id="CHEBI:57692"/>
    </cofactor>
    <text evidence="3">Binds 1 FAD per subunit.</text>
</comment>
<keyword evidence="3 8" id="KW-0830">Ubiquinone</keyword>
<evidence type="ECO:0000259" key="7">
    <source>
        <dbReference type="Pfam" id="PF02776"/>
    </source>
</evidence>
<feature type="binding site" evidence="3">
    <location>
        <begin position="462"/>
        <end position="468"/>
    </location>
    <ligand>
        <name>thiamine diphosphate</name>
        <dbReference type="ChEBI" id="CHEBI:58937"/>
    </ligand>
</feature>
<dbReference type="PROSITE" id="PS00187">
    <property type="entry name" value="TPP_ENZYMES"/>
    <property type="match status" value="1"/>
</dbReference>
<comment type="similarity">
    <text evidence="1 3 4">Belongs to the TPP enzyme family.</text>
</comment>
<dbReference type="NCBIfam" id="NF006591">
    <property type="entry name" value="PRK09124.1"/>
    <property type="match status" value="1"/>
</dbReference>
<dbReference type="InterPro" id="IPR000399">
    <property type="entry name" value="TPP-bd_CS"/>
</dbReference>
<dbReference type="GO" id="GO:0048039">
    <property type="term" value="F:ubiquinone binding"/>
    <property type="evidence" value="ECO:0007669"/>
    <property type="project" value="UniProtKB-UniRule"/>
</dbReference>
<dbReference type="PATRIC" id="fig|1193502.14.peg.1686"/>
<comment type="function">
    <text evidence="3">A peripheral cell membrane enzyme that catalyzes the oxidative decarboxylation of pyruvate to form acetate and CO(2). It channels electrons from the cytoplasm to the respiratory chain at the cell membrane via ubiquinone.</text>
</comment>
<evidence type="ECO:0000313" key="9">
    <source>
        <dbReference type="Proteomes" id="UP000094609"/>
    </source>
</evidence>
<dbReference type="GO" id="GO:0052737">
    <property type="term" value="F:pyruvate dehydrogenase (quinone) activity"/>
    <property type="evidence" value="ECO:0007669"/>
    <property type="project" value="UniProtKB-UniRule"/>
</dbReference>
<keyword evidence="3" id="KW-0460">Magnesium</keyword>
<comment type="cofactor">
    <cofactor evidence="3">
        <name>thiamine diphosphate</name>
        <dbReference type="ChEBI" id="CHEBI:58937"/>
    </cofactor>
    <text evidence="3">Binds 1 thiamine pyrophosphate per subunit.</text>
</comment>
<dbReference type="STRING" id="1193502.SHALO_1660"/>
<proteinExistence type="inferred from homology"/>
<dbReference type="CDD" id="cd07039">
    <property type="entry name" value="TPP_PYR_POX"/>
    <property type="match status" value="1"/>
</dbReference>
<keyword evidence="3" id="KW-0274">FAD</keyword>
<comment type="caution">
    <text evidence="3">Lacks conserved residue(s) required for the propagation of feature annotation.</text>
</comment>
<feature type="site" description="Moves into active site upon enzyme activation, plays a role in electron transfer" evidence="3">
    <location>
        <position position="467"/>
    </location>
</feature>
<keyword evidence="3" id="KW-0547">Nucleotide-binding</keyword>
<gene>
    <name evidence="3" type="primary">poxB</name>
    <name evidence="8" type="ORF">SHALO_1660</name>
</gene>
<reference evidence="9" key="1">
    <citation type="submission" date="2016-08" db="EMBL/GenBank/DDBJ databases">
        <title>Complete genome sequence of the organohalide-respiring Epsilonproteobacterium Sulfurospirillum halorespirans.</title>
        <authorList>
            <person name="Goris T."/>
            <person name="Zimmermann J."/>
            <person name="Schenz B."/>
            <person name="Lemos M."/>
            <person name="Hackermueller J."/>
            <person name="Diekert G."/>
        </authorList>
    </citation>
    <scope>NUCLEOTIDE SEQUENCE [LARGE SCALE GENOMIC DNA]</scope>
    <source>
        <strain>DSM 13726</strain>
        <strain evidence="9">PCE-M2</strain>
    </source>
</reference>
<sequence>MNDNIAMYFAKLLAEVGIKRIWGITGDSLNGLSDSLKKLGQIEWMGTRHEETAAFAAGADAKVSGKIAVCAGSSGPGNLHLINGLFDCHRNGVPILAIASHIPSSEIGSGYFQETHPENLFKECSVYCELVSTPEQMPYILETAIRQAILKKGVSVIVIPGDILLRPMPKDAKYLWSEPRFPKVIPSSEDINELAKILNDNQKVTFLCGAGCSDAHDEVIGLAKLLNAPVVHALGGKDSMEGNNPNSVGMTGLIGYESGYYAMESSDVLLILGSAFPYKAFYPQNAKIVQIDIKPEALGRHTQINLGMVGDIKSSLELLVPKIKQKENDTFLKSALEHYKTTVEKFDKLASGDSKEGLIHPQYLTKLLNTYANDDAIFTCDVGTPTVWAARYINMNGKRKLIGSFSHGSMANALPQAIGAKVSSPEKQVIALCGDGGFAMLMGDILTLTQHKIKAKIVIYDNSSLGFVAMEMKAGGYWYDNTELTNPDFAAIANAAGIKGIRVEKPEDLEERVKEFLAYDGAALLDVTIAKQELAMPPKISFENAKGFGIYMLRAIINGKGDELIEVARENLIR</sequence>
<comment type="cofactor">
    <cofactor evidence="3">
        <name>Mg(2+)</name>
        <dbReference type="ChEBI" id="CHEBI:18420"/>
    </cofactor>
    <text evidence="3">Binds 1 Mg(2+) ion per subunit.</text>
</comment>
<evidence type="ECO:0000259" key="6">
    <source>
        <dbReference type="Pfam" id="PF02775"/>
    </source>
</evidence>
<evidence type="ECO:0000259" key="5">
    <source>
        <dbReference type="Pfam" id="PF00205"/>
    </source>
</evidence>
<dbReference type="InterPro" id="IPR047212">
    <property type="entry name" value="TPP_POXB-like"/>
</dbReference>
<keyword evidence="3" id="KW-0472">Membrane</keyword>
<feature type="binding site" evidence="3">
    <location>
        <begin position="435"/>
        <end position="437"/>
    </location>
    <ligand>
        <name>thiamine diphosphate</name>
        <dbReference type="ChEBI" id="CHEBI:58937"/>
    </ligand>
</feature>
<feature type="binding site" evidence="3">
    <location>
        <position position="50"/>
    </location>
    <ligand>
        <name>thiamine diphosphate</name>
        <dbReference type="ChEBI" id="CHEBI:58937"/>
    </ligand>
</feature>
<dbReference type="EMBL" id="CP017111">
    <property type="protein sequence ID" value="AOO65432.1"/>
    <property type="molecule type" value="Genomic_DNA"/>
</dbReference>
<feature type="binding site" evidence="3">
    <location>
        <begin position="251"/>
        <end position="254"/>
    </location>
    <ligand>
        <name>FAD</name>
        <dbReference type="ChEBI" id="CHEBI:57692"/>
    </ligand>
</feature>
<dbReference type="EC" id="1.2.5.1" evidence="3"/>
<dbReference type="Pfam" id="PF02775">
    <property type="entry name" value="TPP_enzyme_C"/>
    <property type="match status" value="1"/>
</dbReference>
<dbReference type="Gene3D" id="3.40.50.970">
    <property type="match status" value="2"/>
</dbReference>
<dbReference type="InterPro" id="IPR047211">
    <property type="entry name" value="POXB-like"/>
</dbReference>
<organism evidence="8 9">
    <name type="scientific">Sulfurospirillum halorespirans DSM 13726</name>
    <dbReference type="NCBI Taxonomy" id="1193502"/>
    <lineage>
        <taxon>Bacteria</taxon>
        <taxon>Pseudomonadati</taxon>
        <taxon>Campylobacterota</taxon>
        <taxon>Epsilonproteobacteria</taxon>
        <taxon>Campylobacterales</taxon>
        <taxon>Sulfurospirillaceae</taxon>
        <taxon>Sulfurospirillum</taxon>
    </lineage>
</organism>
<dbReference type="InterPro" id="IPR029035">
    <property type="entry name" value="DHS-like_NAD/FAD-binding_dom"/>
</dbReference>
<dbReference type="Gene3D" id="3.40.50.1220">
    <property type="entry name" value="TPP-binding domain"/>
    <property type="match status" value="1"/>
</dbReference>
<keyword evidence="3" id="KW-0446">Lipid-binding</keyword>
<keyword evidence="3" id="KW-1003">Cell membrane</keyword>
<feature type="domain" description="Thiamine pyrophosphate enzyme TPP-binding" evidence="6">
    <location>
        <begin position="381"/>
        <end position="527"/>
    </location>
</feature>
<protein>
    <recommendedName>
        <fullName evidence="3">Pyruvate dehydrogenase [ubiquinone]</fullName>
        <ecNumber evidence="3">1.2.5.1</ecNumber>
    </recommendedName>
    <alternativeName>
        <fullName evidence="3">Pyruvate oxidase</fullName>
        <shortName evidence="3">POX</shortName>
    </alternativeName>
    <alternativeName>
        <fullName evidence="3">Pyruvate:ubiquinone-8 oxidoreductase</fullName>
    </alternativeName>
</protein>
<dbReference type="GO" id="GO:0030976">
    <property type="term" value="F:thiamine pyrophosphate binding"/>
    <property type="evidence" value="ECO:0007669"/>
    <property type="project" value="UniProtKB-UniRule"/>
</dbReference>
<name>A0A1D7TKA8_9BACT</name>
<dbReference type="SUPFAM" id="SSF52518">
    <property type="entry name" value="Thiamin diphosphate-binding fold (THDP-binding)"/>
    <property type="match status" value="2"/>
</dbReference>
<evidence type="ECO:0000256" key="3">
    <source>
        <dbReference type="HAMAP-Rule" id="MF_00850"/>
    </source>
</evidence>
<feature type="binding site" evidence="3">
    <location>
        <begin position="408"/>
        <end position="410"/>
    </location>
    <ligand>
        <name>thiamine diphosphate</name>
        <dbReference type="ChEBI" id="CHEBI:58937"/>
    </ligand>
</feature>
<accession>A0A1D7TKA8</accession>
<feature type="binding site" evidence="3">
    <location>
        <position position="292"/>
    </location>
    <ligand>
        <name>FAD</name>
        <dbReference type="ChEBI" id="CHEBI:57692"/>
    </ligand>
</feature>
<comment type="activity regulation">
    <text evidence="3">The C-terminus inhibits activity; it has to move for the enzyme to be active. Activated by lipid-binding, which occurs via the C-terminus.</text>
</comment>
<keyword evidence="3" id="KW-0479">Metal-binding</keyword>
<dbReference type="InterPro" id="IPR044261">
    <property type="entry name" value="Pyruvate_dehydrogenase"/>
</dbReference>
<feature type="domain" description="Thiamine pyrophosphate enzyme central" evidence="5">
    <location>
        <begin position="191"/>
        <end position="318"/>
    </location>
</feature>
<dbReference type="PANTHER" id="PTHR42981:SF2">
    <property type="entry name" value="PYRUVATE DEHYDROGENASE [UBIQUINONE]"/>
    <property type="match status" value="1"/>
</dbReference>
<dbReference type="Pfam" id="PF02776">
    <property type="entry name" value="TPP_enzyme_N"/>
    <property type="match status" value="1"/>
</dbReference>
<dbReference type="PANTHER" id="PTHR42981">
    <property type="entry name" value="PYRUVATE DEHYDROGENASE [UBIQUINONE]"/>
    <property type="match status" value="1"/>
</dbReference>
<dbReference type="InterPro" id="IPR012000">
    <property type="entry name" value="Thiamin_PyroP_enz_cen_dom"/>
</dbReference>
<feature type="domain" description="Thiamine pyrophosphate enzyme N-terminal TPP-binding" evidence="7">
    <location>
        <begin position="4"/>
        <end position="115"/>
    </location>
</feature>
<comment type="domain">
    <text evidence="3">Has 4 domains; the Pyr domain which binds the pyrimidine moiety of the thiamine pyrophosphate cofactor, the FAD-binding domain, the PP-binding domain which binds the pyrophosphate portion of thiamine pyrophosphate and the C-terminal membrane binding region. The C-terminus is held closely against the rest of the protein and covers the active site; during activation it unfolds from the rest of the protein and forms an amphipathic helix upon membrane binding, exposing the active site.</text>
</comment>
<dbReference type="GO" id="GO:0008289">
    <property type="term" value="F:lipid binding"/>
    <property type="evidence" value="ECO:0007669"/>
    <property type="project" value="UniProtKB-UniRule"/>
</dbReference>
<keyword evidence="3" id="KW-0285">Flavoprotein</keyword>
<dbReference type="GO" id="GO:0050660">
    <property type="term" value="F:flavin adenine dinucleotide binding"/>
    <property type="evidence" value="ECO:0007669"/>
    <property type="project" value="UniProtKB-UniRule"/>
</dbReference>
<feature type="binding site" evidence="3">
    <location>
        <position position="435"/>
    </location>
    <ligand>
        <name>Mg(2+)</name>
        <dbReference type="ChEBI" id="CHEBI:18420"/>
    </ligand>
</feature>
<feature type="binding site" evidence="3">
    <location>
        <begin position="274"/>
        <end position="278"/>
    </location>
    <ligand>
        <name>FAD</name>
        <dbReference type="ChEBI" id="CHEBI:57692"/>
    </ligand>
</feature>
<dbReference type="InterPro" id="IPR029061">
    <property type="entry name" value="THDP-binding"/>
</dbReference>
<dbReference type="GO" id="GO:0042867">
    <property type="term" value="P:pyruvate catabolic process"/>
    <property type="evidence" value="ECO:0007669"/>
    <property type="project" value="UniProtKB-UniRule"/>
</dbReference>
<feature type="region of interest" description="FAD-binding domain" evidence="3">
    <location>
        <begin position="183"/>
        <end position="334"/>
    </location>
</feature>
<dbReference type="SUPFAM" id="SSF52467">
    <property type="entry name" value="DHS-like NAD/FAD-binding domain"/>
    <property type="match status" value="1"/>
</dbReference>
<comment type="subunit">
    <text evidence="3">Homotetramer.</text>
</comment>
<comment type="subcellular location">
    <subcellularLocation>
        <location evidence="3">Cell membrane</location>
        <topology evidence="3">Peripheral membrane protein</topology>
        <orientation evidence="3">Cytoplasmic side</orientation>
    </subcellularLocation>
</comment>
<evidence type="ECO:0000313" key="8">
    <source>
        <dbReference type="EMBL" id="AOO65432.1"/>
    </source>
</evidence>
<dbReference type="Proteomes" id="UP000094609">
    <property type="component" value="Chromosome"/>
</dbReference>
<keyword evidence="9" id="KW-1185">Reference proteome</keyword>
<evidence type="ECO:0000256" key="2">
    <source>
        <dbReference type="ARBA" id="ARBA00023052"/>
    </source>
</evidence>
<feature type="region of interest" description="Membrane-binding domain" evidence="3">
    <location>
        <begin position="533"/>
        <end position="574"/>
    </location>
</feature>
<keyword evidence="3 8" id="KW-0670">Pyruvate</keyword>
<evidence type="ECO:0000256" key="1">
    <source>
        <dbReference type="ARBA" id="ARBA00007812"/>
    </source>
</evidence>
<dbReference type="InterPro" id="IPR012001">
    <property type="entry name" value="Thiamin_PyroP_enz_TPP-bd_dom"/>
</dbReference>
<dbReference type="InterPro" id="IPR011766">
    <property type="entry name" value="TPP_enzyme_TPP-bd"/>
</dbReference>
<feature type="binding site" evidence="3">
    <location>
        <position position="462"/>
    </location>
    <ligand>
        <name>Mg(2+)</name>
        <dbReference type="ChEBI" id="CHEBI:18420"/>
    </ligand>
</feature>
<dbReference type="RefSeq" id="WP_069478129.1">
    <property type="nucleotide sequence ID" value="NZ_CP017111.1"/>
</dbReference>
<dbReference type="GO" id="GO:0000287">
    <property type="term" value="F:magnesium ion binding"/>
    <property type="evidence" value="ECO:0007669"/>
    <property type="project" value="UniProtKB-UniRule"/>
</dbReference>
<keyword evidence="3 8" id="KW-0560">Oxidoreductase</keyword>
<dbReference type="HAMAP" id="MF_00850">
    <property type="entry name" value="POX"/>
    <property type="match status" value="1"/>
</dbReference>
<dbReference type="GO" id="GO:0005886">
    <property type="term" value="C:plasma membrane"/>
    <property type="evidence" value="ECO:0007669"/>
    <property type="project" value="UniProtKB-SubCell"/>
</dbReference>
<dbReference type="InterPro" id="IPR047210">
    <property type="entry name" value="TPP_PYR_POXB-like"/>
</dbReference>
<keyword evidence="2 3" id="KW-0786">Thiamine pyrophosphate</keyword>
<comment type="catalytic activity">
    <reaction evidence="3">
        <text>a ubiquinone + pyruvate + H2O = a ubiquinol + acetate + CO2</text>
        <dbReference type="Rhea" id="RHEA:27405"/>
        <dbReference type="Rhea" id="RHEA-COMP:9565"/>
        <dbReference type="Rhea" id="RHEA-COMP:9566"/>
        <dbReference type="ChEBI" id="CHEBI:15361"/>
        <dbReference type="ChEBI" id="CHEBI:15377"/>
        <dbReference type="ChEBI" id="CHEBI:16389"/>
        <dbReference type="ChEBI" id="CHEBI:16526"/>
        <dbReference type="ChEBI" id="CHEBI:17976"/>
        <dbReference type="ChEBI" id="CHEBI:30089"/>
        <dbReference type="EC" id="1.2.5.1"/>
    </reaction>
</comment>
<dbReference type="Pfam" id="PF00205">
    <property type="entry name" value="TPP_enzyme_M"/>
    <property type="match status" value="1"/>
</dbReference>